<reference evidence="2" key="2">
    <citation type="submission" date="2023-01" db="EMBL/GenBank/DDBJ databases">
        <title>Draft genome sequence of Algimonas ampicilliniresistens strain NBRC 108219.</title>
        <authorList>
            <person name="Sun Q."/>
            <person name="Mori K."/>
        </authorList>
    </citation>
    <scope>NUCLEOTIDE SEQUENCE</scope>
    <source>
        <strain evidence="2">NBRC 108219</strain>
    </source>
</reference>
<protein>
    <recommendedName>
        <fullName evidence="1">DUF1638 domain-containing protein</fullName>
    </recommendedName>
</protein>
<evidence type="ECO:0000313" key="2">
    <source>
        <dbReference type="EMBL" id="GLQ24920.1"/>
    </source>
</evidence>
<reference evidence="2" key="1">
    <citation type="journal article" date="2014" name="Int. J. Syst. Evol. Microbiol.">
        <title>Complete genome of a new Firmicutes species belonging to the dominant human colonic microbiota ('Ruminococcus bicirculans') reveals two chromosomes and a selective capacity to utilize plant glucans.</title>
        <authorList>
            <consortium name="NISC Comparative Sequencing Program"/>
            <person name="Wegmann U."/>
            <person name="Louis P."/>
            <person name="Goesmann A."/>
            <person name="Henrissat B."/>
            <person name="Duncan S.H."/>
            <person name="Flint H.J."/>
        </authorList>
    </citation>
    <scope>NUCLEOTIDE SEQUENCE</scope>
    <source>
        <strain evidence="2">NBRC 108219</strain>
    </source>
</reference>
<dbReference type="Proteomes" id="UP001161391">
    <property type="component" value="Unassembled WGS sequence"/>
</dbReference>
<evidence type="ECO:0000313" key="3">
    <source>
        <dbReference type="Proteomes" id="UP001161391"/>
    </source>
</evidence>
<dbReference type="Pfam" id="PF07796">
    <property type="entry name" value="DUF1638"/>
    <property type="match status" value="1"/>
</dbReference>
<organism evidence="2 3">
    <name type="scientific">Algimonas ampicilliniresistens</name>
    <dbReference type="NCBI Taxonomy" id="1298735"/>
    <lineage>
        <taxon>Bacteria</taxon>
        <taxon>Pseudomonadati</taxon>
        <taxon>Pseudomonadota</taxon>
        <taxon>Alphaproteobacteria</taxon>
        <taxon>Maricaulales</taxon>
        <taxon>Robiginitomaculaceae</taxon>
        <taxon>Algimonas</taxon>
    </lineage>
</organism>
<proteinExistence type="predicted"/>
<comment type="caution">
    <text evidence="2">The sequence shown here is derived from an EMBL/GenBank/DDBJ whole genome shotgun (WGS) entry which is preliminary data.</text>
</comment>
<evidence type="ECO:0000259" key="1">
    <source>
        <dbReference type="Pfam" id="PF07796"/>
    </source>
</evidence>
<dbReference type="EMBL" id="BSNK01000002">
    <property type="protein sequence ID" value="GLQ24920.1"/>
    <property type="molecule type" value="Genomic_DNA"/>
</dbReference>
<dbReference type="InterPro" id="IPR012437">
    <property type="entry name" value="DUF1638"/>
</dbReference>
<accession>A0ABQ5VDY6</accession>
<name>A0ABQ5VDY6_9PROT</name>
<sequence length="196" mass="21430">MSVLIIACGALAREIGAVADQLPAFDLRCVPATLHNRPEQIVPAIETVLDDTGGLYDRTILAFGDCGTGGALDRLCDARGLQRLPGAHCYAFFAGPPVFDTMMGEELGTFFLTDFLARQFDSMVMRPLGLDRKPELRDMYFGHYKRLVFMSQTQDPDLLAKAVSAARTLGLQFEHRPTGLAPFARDLARLSAHLAA</sequence>
<gene>
    <name evidence="2" type="ORF">GCM10007853_27940</name>
</gene>
<feature type="domain" description="DUF1638" evidence="1">
    <location>
        <begin position="29"/>
        <end position="183"/>
    </location>
</feature>
<keyword evidence="3" id="KW-1185">Reference proteome</keyword>
<dbReference type="RefSeq" id="WP_284391911.1">
    <property type="nucleotide sequence ID" value="NZ_BSNK01000002.1"/>
</dbReference>